<sequence>MTTREEIDVVSCSPALSTSARLPDLGEEMEDEEETCENVYLSEDEEKKYFCQRCLNHGMHYPRKGHKPKCKFLNCTCEDCYMVEQRRQLNNMLSRKKQREPRDSAIKGPRIRDPQCARCGAHGVKIPLRGHKRSMCQFSTCTCATCALVENRRTLMAKQIKLRRDQQKGRSGIVPKVKAPKKLAQNLRESSAARPRRSGSTSSTSAASTISTSPQSPILPSPLPLTLPPTFLPFLRAAAPGSAFSPVLLPSPPIVLPAPAPPNFTLPENLILLKLLIDLQQQNIRCG</sequence>
<dbReference type="GO" id="GO:0000978">
    <property type="term" value="F:RNA polymerase II cis-regulatory region sequence-specific DNA binding"/>
    <property type="evidence" value="ECO:0007669"/>
    <property type="project" value="TreeGrafter"/>
</dbReference>
<dbReference type="EMBL" id="CANHGI010000002">
    <property type="protein sequence ID" value="CAI5440586.1"/>
    <property type="molecule type" value="Genomic_DNA"/>
</dbReference>
<comment type="subcellular location">
    <subcellularLocation>
        <location evidence="5">Nucleus</location>
    </subcellularLocation>
</comment>
<dbReference type="InterPro" id="IPR036407">
    <property type="entry name" value="DM_DNA-bd_sf"/>
</dbReference>
<name>A0A9P1IAJ8_9PELO</name>
<feature type="domain" description="DM" evidence="7">
    <location>
        <begin position="116"/>
        <end position="164"/>
    </location>
</feature>
<dbReference type="InterPro" id="IPR001275">
    <property type="entry name" value="DM_DNA-bd"/>
</dbReference>
<comment type="caution">
    <text evidence="8">The sequence shown here is derived from an EMBL/GenBank/DDBJ whole genome shotgun (WGS) entry which is preliminary data.</text>
</comment>
<dbReference type="Proteomes" id="UP001152747">
    <property type="component" value="Unassembled WGS sequence"/>
</dbReference>
<dbReference type="Pfam" id="PF00751">
    <property type="entry name" value="DM"/>
    <property type="match status" value="2"/>
</dbReference>
<dbReference type="GO" id="GO:0005634">
    <property type="term" value="C:nucleus"/>
    <property type="evidence" value="ECO:0007669"/>
    <property type="project" value="UniProtKB-SubCell"/>
</dbReference>
<dbReference type="GO" id="GO:0046872">
    <property type="term" value="F:metal ion binding"/>
    <property type="evidence" value="ECO:0007669"/>
    <property type="project" value="UniProtKB-KW"/>
</dbReference>
<organism evidence="8 9">
    <name type="scientific">Caenorhabditis angaria</name>
    <dbReference type="NCBI Taxonomy" id="860376"/>
    <lineage>
        <taxon>Eukaryota</taxon>
        <taxon>Metazoa</taxon>
        <taxon>Ecdysozoa</taxon>
        <taxon>Nematoda</taxon>
        <taxon>Chromadorea</taxon>
        <taxon>Rhabditida</taxon>
        <taxon>Rhabditina</taxon>
        <taxon>Rhabditomorpha</taxon>
        <taxon>Rhabditoidea</taxon>
        <taxon>Rhabditidae</taxon>
        <taxon>Peloderinae</taxon>
        <taxon>Caenorhabditis</taxon>
    </lineage>
</organism>
<evidence type="ECO:0000313" key="8">
    <source>
        <dbReference type="EMBL" id="CAI5440586.1"/>
    </source>
</evidence>
<dbReference type="Gene3D" id="4.10.1040.10">
    <property type="entry name" value="DM DNA-binding domain"/>
    <property type="match status" value="2"/>
</dbReference>
<feature type="domain" description="DM" evidence="7">
    <location>
        <begin position="51"/>
        <end position="97"/>
    </location>
</feature>
<dbReference type="PANTHER" id="PTHR12322:SF116">
    <property type="entry name" value="DOUBLESEX-MAB RELATED 99B"/>
    <property type="match status" value="1"/>
</dbReference>
<gene>
    <name evidence="8" type="ORF">CAMP_LOCUS3223</name>
</gene>
<dbReference type="PROSITE" id="PS40000">
    <property type="entry name" value="DM_1"/>
    <property type="match status" value="2"/>
</dbReference>
<keyword evidence="3 5" id="KW-0238">DNA-binding</keyword>
<keyword evidence="9" id="KW-1185">Reference proteome</keyword>
<dbReference type="GO" id="GO:0000981">
    <property type="term" value="F:DNA-binding transcription factor activity, RNA polymerase II-specific"/>
    <property type="evidence" value="ECO:0007669"/>
    <property type="project" value="TreeGrafter"/>
</dbReference>
<keyword evidence="1 5" id="KW-0479">Metal-binding</keyword>
<evidence type="ECO:0000256" key="2">
    <source>
        <dbReference type="ARBA" id="ARBA00022833"/>
    </source>
</evidence>
<dbReference type="AlphaFoldDB" id="A0A9P1IAJ8"/>
<dbReference type="SUPFAM" id="SSF82927">
    <property type="entry name" value="Cysteine-rich DNA binding domain, (DM domain)"/>
    <property type="match status" value="2"/>
</dbReference>
<feature type="region of interest" description="Disordered" evidence="6">
    <location>
        <begin position="160"/>
        <end position="221"/>
    </location>
</feature>
<dbReference type="InterPro" id="IPR026607">
    <property type="entry name" value="DMRT"/>
</dbReference>
<dbReference type="OrthoDB" id="5842031at2759"/>
<protein>
    <recommendedName>
        <fullName evidence="7">DM domain-containing protein</fullName>
    </recommendedName>
</protein>
<accession>A0A9P1IAJ8</accession>
<dbReference type="PANTHER" id="PTHR12322">
    <property type="entry name" value="DOUBLESEX AND MAB-3 RELATED TRANSCRIPTION FACTOR DMRT"/>
    <property type="match status" value="1"/>
</dbReference>
<evidence type="ECO:0000256" key="4">
    <source>
        <dbReference type="ARBA" id="ARBA00023242"/>
    </source>
</evidence>
<dbReference type="FunFam" id="4.10.1040.10:FF:000001">
    <property type="entry name" value="doublesex- and mab-3-related transcription factor 1"/>
    <property type="match status" value="1"/>
</dbReference>
<reference evidence="8" key="1">
    <citation type="submission" date="2022-11" db="EMBL/GenBank/DDBJ databases">
        <authorList>
            <person name="Kikuchi T."/>
        </authorList>
    </citation>
    <scope>NUCLEOTIDE SEQUENCE</scope>
    <source>
        <strain evidence="8">PS1010</strain>
    </source>
</reference>
<evidence type="ECO:0000256" key="3">
    <source>
        <dbReference type="ARBA" id="ARBA00023125"/>
    </source>
</evidence>
<proteinExistence type="predicted"/>
<evidence type="ECO:0000259" key="7">
    <source>
        <dbReference type="PROSITE" id="PS50809"/>
    </source>
</evidence>
<evidence type="ECO:0000313" key="9">
    <source>
        <dbReference type="Proteomes" id="UP001152747"/>
    </source>
</evidence>
<feature type="compositionally biased region" description="Low complexity" evidence="6">
    <location>
        <begin position="190"/>
        <end position="216"/>
    </location>
</feature>
<evidence type="ECO:0000256" key="5">
    <source>
        <dbReference type="PROSITE-ProRule" id="PRU00070"/>
    </source>
</evidence>
<keyword evidence="4 5" id="KW-0539">Nucleus</keyword>
<dbReference type="PROSITE" id="PS50809">
    <property type="entry name" value="DM_2"/>
    <property type="match status" value="2"/>
</dbReference>
<dbReference type="SMART" id="SM00301">
    <property type="entry name" value="DM"/>
    <property type="match status" value="2"/>
</dbReference>
<feature type="DNA-binding region" description="DM" evidence="5">
    <location>
        <begin position="51"/>
        <end position="97"/>
    </location>
</feature>
<feature type="DNA-binding region" description="DM" evidence="5">
    <location>
        <begin position="116"/>
        <end position="164"/>
    </location>
</feature>
<evidence type="ECO:0000256" key="1">
    <source>
        <dbReference type="ARBA" id="ARBA00022723"/>
    </source>
</evidence>
<keyword evidence="2 5" id="KW-0862">Zinc</keyword>
<dbReference type="GO" id="GO:0007548">
    <property type="term" value="P:sex differentiation"/>
    <property type="evidence" value="ECO:0007669"/>
    <property type="project" value="TreeGrafter"/>
</dbReference>
<evidence type="ECO:0000256" key="6">
    <source>
        <dbReference type="SAM" id="MobiDB-lite"/>
    </source>
</evidence>